<dbReference type="RefSeq" id="WP_308459951.1">
    <property type="nucleotide sequence ID" value="NZ_JAJEPS010000017.1"/>
</dbReference>
<evidence type="ECO:0000256" key="3">
    <source>
        <dbReference type="ARBA" id="ARBA00022692"/>
    </source>
</evidence>
<dbReference type="GO" id="GO:0005886">
    <property type="term" value="C:plasma membrane"/>
    <property type="evidence" value="ECO:0007669"/>
    <property type="project" value="UniProtKB-SubCell"/>
</dbReference>
<organism evidence="8 9">
    <name type="scientific">Hominiventricola filiformis</name>
    <dbReference type="NCBI Taxonomy" id="2885352"/>
    <lineage>
        <taxon>Bacteria</taxon>
        <taxon>Bacillati</taxon>
        <taxon>Bacillota</taxon>
        <taxon>Clostridia</taxon>
        <taxon>Lachnospirales</taxon>
        <taxon>Lachnospiraceae</taxon>
        <taxon>Hominiventricola</taxon>
    </lineage>
</organism>
<evidence type="ECO:0000256" key="4">
    <source>
        <dbReference type="ARBA" id="ARBA00022989"/>
    </source>
</evidence>
<comment type="subcellular location">
    <subcellularLocation>
        <location evidence="1">Cell membrane</location>
        <topology evidence="1">Multi-pass membrane protein</topology>
    </subcellularLocation>
</comment>
<evidence type="ECO:0000256" key="5">
    <source>
        <dbReference type="ARBA" id="ARBA00023136"/>
    </source>
</evidence>
<feature type="transmembrane region" description="Helical" evidence="6">
    <location>
        <begin position="190"/>
        <end position="210"/>
    </location>
</feature>
<evidence type="ECO:0000313" key="9">
    <source>
        <dbReference type="Proteomes" id="UP001198220"/>
    </source>
</evidence>
<evidence type="ECO:0000259" key="7">
    <source>
        <dbReference type="Pfam" id="PF00482"/>
    </source>
</evidence>
<evidence type="ECO:0000313" key="8">
    <source>
        <dbReference type="EMBL" id="MCC2127254.1"/>
    </source>
</evidence>
<sequence length="222" mass="25459">MAALAWLYYDSVLAVPFLLPLLIVWHREWEQSRMEKEKEQFRMQFREWILLLSSSLTAGYSVENAFGQSLRELRLMFPGGGAMLEALQEMVLRAENNQRPEQLLKDLAEKHPLEEVESFVEVFCTARTSGGSLNTIIRQTAGQMAQVMDTRREIRTFLAAKVYEQRIMMVMPAGVLFYIRMGSGEFVEALYHNLSGVLIMTVCLIVYAGACVMGRRMVQFEV</sequence>
<gene>
    <name evidence="8" type="ORF">LKD36_13860</name>
</gene>
<dbReference type="InterPro" id="IPR018076">
    <property type="entry name" value="T2SS_GspF_dom"/>
</dbReference>
<dbReference type="PANTHER" id="PTHR35007">
    <property type="entry name" value="INTEGRAL MEMBRANE PROTEIN-RELATED"/>
    <property type="match status" value="1"/>
</dbReference>
<comment type="caution">
    <text evidence="8">The sequence shown here is derived from an EMBL/GenBank/DDBJ whole genome shotgun (WGS) entry which is preliminary data.</text>
</comment>
<dbReference type="EMBL" id="JAJEPS010000017">
    <property type="protein sequence ID" value="MCC2127254.1"/>
    <property type="molecule type" value="Genomic_DNA"/>
</dbReference>
<dbReference type="PANTHER" id="PTHR35007:SF1">
    <property type="entry name" value="PILUS ASSEMBLY PROTEIN"/>
    <property type="match status" value="1"/>
</dbReference>
<accession>A0AAE3A853</accession>
<dbReference type="Pfam" id="PF00482">
    <property type="entry name" value="T2SSF"/>
    <property type="match status" value="1"/>
</dbReference>
<keyword evidence="9" id="KW-1185">Reference proteome</keyword>
<reference evidence="8 9" key="1">
    <citation type="submission" date="2021-10" db="EMBL/GenBank/DDBJ databases">
        <title>Anaerobic single-cell dispensing facilitates the cultivation of human gut bacteria.</title>
        <authorList>
            <person name="Afrizal A."/>
        </authorList>
    </citation>
    <scope>NUCLEOTIDE SEQUENCE [LARGE SCALE GENOMIC DNA]</scope>
    <source>
        <strain evidence="8 9">CLA-AA-H276</strain>
    </source>
</reference>
<keyword evidence="5 6" id="KW-0472">Membrane</keyword>
<proteinExistence type="predicted"/>
<keyword evidence="3 6" id="KW-0812">Transmembrane</keyword>
<feature type="domain" description="Type II secretion system protein GspF" evidence="7">
    <location>
        <begin position="48"/>
        <end position="179"/>
    </location>
</feature>
<keyword evidence="2" id="KW-1003">Cell membrane</keyword>
<name>A0AAE3A853_9FIRM</name>
<keyword evidence="4 6" id="KW-1133">Transmembrane helix</keyword>
<dbReference type="AlphaFoldDB" id="A0AAE3A853"/>
<evidence type="ECO:0000256" key="2">
    <source>
        <dbReference type="ARBA" id="ARBA00022475"/>
    </source>
</evidence>
<protein>
    <submittedName>
        <fullName evidence="8">Type II secretion system F family protein</fullName>
    </submittedName>
</protein>
<evidence type="ECO:0000256" key="6">
    <source>
        <dbReference type="SAM" id="Phobius"/>
    </source>
</evidence>
<evidence type="ECO:0000256" key="1">
    <source>
        <dbReference type="ARBA" id="ARBA00004651"/>
    </source>
</evidence>
<feature type="transmembrane region" description="Helical" evidence="6">
    <location>
        <begin position="6"/>
        <end position="25"/>
    </location>
</feature>
<dbReference type="Proteomes" id="UP001198220">
    <property type="component" value="Unassembled WGS sequence"/>
</dbReference>